<dbReference type="InterPro" id="IPR036259">
    <property type="entry name" value="MFS_trans_sf"/>
</dbReference>
<sequence>MITVQLIIIIYHGARSGFGFIAGGIADKFGIKWPLSAGIVLYTTAVAAISIQNSLAPIVALRVPQGIGVAILFTLAPALIARAFGPSRRGSALGFTLATMGAGTFTGALGGGLLGEEFGWPA</sequence>
<feature type="non-terminal residue" evidence="9">
    <location>
        <position position="122"/>
    </location>
</feature>
<keyword evidence="2" id="KW-0813">Transport</keyword>
<dbReference type="GO" id="GO:0005886">
    <property type="term" value="C:plasma membrane"/>
    <property type="evidence" value="ECO:0007669"/>
    <property type="project" value="UniProtKB-SubCell"/>
</dbReference>
<name>A0A382PBF0_9ZZZZ</name>
<evidence type="ECO:0000256" key="4">
    <source>
        <dbReference type="ARBA" id="ARBA00022692"/>
    </source>
</evidence>
<feature type="domain" description="Major facilitator superfamily (MFS) profile" evidence="8">
    <location>
        <begin position="1"/>
        <end position="122"/>
    </location>
</feature>
<dbReference type="AlphaFoldDB" id="A0A382PBF0"/>
<comment type="subcellular location">
    <subcellularLocation>
        <location evidence="1">Cell membrane</location>
        <topology evidence="1">Multi-pass membrane protein</topology>
    </subcellularLocation>
</comment>
<feature type="transmembrane region" description="Helical" evidence="7">
    <location>
        <begin position="63"/>
        <end position="81"/>
    </location>
</feature>
<evidence type="ECO:0000256" key="6">
    <source>
        <dbReference type="ARBA" id="ARBA00023136"/>
    </source>
</evidence>
<dbReference type="GO" id="GO:0022857">
    <property type="term" value="F:transmembrane transporter activity"/>
    <property type="evidence" value="ECO:0007669"/>
    <property type="project" value="InterPro"/>
</dbReference>
<dbReference type="PROSITE" id="PS50850">
    <property type="entry name" value="MFS"/>
    <property type="match status" value="1"/>
</dbReference>
<evidence type="ECO:0000256" key="1">
    <source>
        <dbReference type="ARBA" id="ARBA00004651"/>
    </source>
</evidence>
<dbReference type="InterPro" id="IPR011701">
    <property type="entry name" value="MFS"/>
</dbReference>
<accession>A0A382PBF0</accession>
<dbReference type="PANTHER" id="PTHR42718">
    <property type="entry name" value="MAJOR FACILITATOR SUPERFAMILY MULTIDRUG TRANSPORTER MFSC"/>
    <property type="match status" value="1"/>
</dbReference>
<organism evidence="9">
    <name type="scientific">marine metagenome</name>
    <dbReference type="NCBI Taxonomy" id="408172"/>
    <lineage>
        <taxon>unclassified sequences</taxon>
        <taxon>metagenomes</taxon>
        <taxon>ecological metagenomes</taxon>
    </lineage>
</organism>
<evidence type="ECO:0000256" key="7">
    <source>
        <dbReference type="SAM" id="Phobius"/>
    </source>
</evidence>
<gene>
    <name evidence="9" type="ORF">METZ01_LOCUS323573</name>
</gene>
<feature type="transmembrane region" description="Helical" evidence="7">
    <location>
        <begin position="6"/>
        <end position="26"/>
    </location>
</feature>
<evidence type="ECO:0000256" key="3">
    <source>
        <dbReference type="ARBA" id="ARBA00022475"/>
    </source>
</evidence>
<keyword evidence="5 7" id="KW-1133">Transmembrane helix</keyword>
<keyword evidence="3" id="KW-1003">Cell membrane</keyword>
<feature type="transmembrane region" description="Helical" evidence="7">
    <location>
        <begin position="93"/>
        <end position="114"/>
    </location>
</feature>
<dbReference type="EMBL" id="UINC01106211">
    <property type="protein sequence ID" value="SVC70719.1"/>
    <property type="molecule type" value="Genomic_DNA"/>
</dbReference>
<dbReference type="PANTHER" id="PTHR42718:SF46">
    <property type="entry name" value="BLR6921 PROTEIN"/>
    <property type="match status" value="1"/>
</dbReference>
<evidence type="ECO:0000256" key="5">
    <source>
        <dbReference type="ARBA" id="ARBA00022989"/>
    </source>
</evidence>
<keyword evidence="6 7" id="KW-0472">Membrane</keyword>
<keyword evidence="4 7" id="KW-0812">Transmembrane</keyword>
<feature type="transmembrane region" description="Helical" evidence="7">
    <location>
        <begin position="33"/>
        <end position="51"/>
    </location>
</feature>
<proteinExistence type="predicted"/>
<evidence type="ECO:0000259" key="8">
    <source>
        <dbReference type="PROSITE" id="PS50850"/>
    </source>
</evidence>
<evidence type="ECO:0000313" key="9">
    <source>
        <dbReference type="EMBL" id="SVC70719.1"/>
    </source>
</evidence>
<dbReference type="Gene3D" id="1.20.1250.20">
    <property type="entry name" value="MFS general substrate transporter like domains"/>
    <property type="match status" value="1"/>
</dbReference>
<evidence type="ECO:0000256" key="2">
    <source>
        <dbReference type="ARBA" id="ARBA00022448"/>
    </source>
</evidence>
<reference evidence="9" key="1">
    <citation type="submission" date="2018-05" db="EMBL/GenBank/DDBJ databases">
        <authorList>
            <person name="Lanie J.A."/>
            <person name="Ng W.-L."/>
            <person name="Kazmierczak K.M."/>
            <person name="Andrzejewski T.M."/>
            <person name="Davidsen T.M."/>
            <person name="Wayne K.J."/>
            <person name="Tettelin H."/>
            <person name="Glass J.I."/>
            <person name="Rusch D."/>
            <person name="Podicherti R."/>
            <person name="Tsui H.-C.T."/>
            <person name="Winkler M.E."/>
        </authorList>
    </citation>
    <scope>NUCLEOTIDE SEQUENCE</scope>
</reference>
<dbReference type="Pfam" id="PF07690">
    <property type="entry name" value="MFS_1"/>
    <property type="match status" value="1"/>
</dbReference>
<protein>
    <recommendedName>
        <fullName evidence="8">Major facilitator superfamily (MFS) profile domain-containing protein</fullName>
    </recommendedName>
</protein>
<dbReference type="InterPro" id="IPR020846">
    <property type="entry name" value="MFS_dom"/>
</dbReference>
<dbReference type="SUPFAM" id="SSF103473">
    <property type="entry name" value="MFS general substrate transporter"/>
    <property type="match status" value="1"/>
</dbReference>